<evidence type="ECO:0000313" key="1">
    <source>
        <dbReference type="EMBL" id="PAA07929.1"/>
    </source>
</evidence>
<reference evidence="1 2" key="1">
    <citation type="submission" date="2017-08" db="EMBL/GenBank/DDBJ databases">
        <title>Genomic and metabolic characterisation of spoilage-associated Pseudomonas species.</title>
        <authorList>
            <person name="Stanborough T."/>
            <person name="Fegan N."/>
            <person name="Powell S.M."/>
            <person name="Singh T."/>
            <person name="Tamplin M.L."/>
            <person name="Chandry P.S."/>
        </authorList>
    </citation>
    <scope>NUCLEOTIDE SEQUENCE [LARGE SCALE GENOMIC DNA]</scope>
    <source>
        <strain evidence="1 2">F1801</strain>
    </source>
</reference>
<dbReference type="OrthoDB" id="6994311at2"/>
<proteinExistence type="predicted"/>
<protein>
    <submittedName>
        <fullName evidence="1">Uncharacterized protein</fullName>
    </submittedName>
</protein>
<dbReference type="AlphaFoldDB" id="A0A267A7W5"/>
<dbReference type="EMBL" id="NQKQ01000023">
    <property type="protein sequence ID" value="PAA07929.1"/>
    <property type="molecule type" value="Genomic_DNA"/>
</dbReference>
<evidence type="ECO:0000313" key="2">
    <source>
        <dbReference type="Proteomes" id="UP000215861"/>
    </source>
</evidence>
<name>A0A267A7W5_PSEFR</name>
<gene>
    <name evidence="1" type="ORF">CJU81_18160</name>
</gene>
<organism evidence="1 2">
    <name type="scientific">Pseudomonas fragi</name>
    <dbReference type="NCBI Taxonomy" id="296"/>
    <lineage>
        <taxon>Bacteria</taxon>
        <taxon>Pseudomonadati</taxon>
        <taxon>Pseudomonadota</taxon>
        <taxon>Gammaproteobacteria</taxon>
        <taxon>Pseudomonadales</taxon>
        <taxon>Pseudomonadaceae</taxon>
        <taxon>Pseudomonas</taxon>
    </lineage>
</organism>
<comment type="caution">
    <text evidence="1">The sequence shown here is derived from an EMBL/GenBank/DDBJ whole genome shotgun (WGS) entry which is preliminary data.</text>
</comment>
<dbReference type="Proteomes" id="UP000215861">
    <property type="component" value="Unassembled WGS sequence"/>
</dbReference>
<accession>A0A267A7W5</accession>
<sequence>MRYLKIHAQDVLDDNAPDTIYLDFYDDSSSPHTRVKRAVAFDITEDGKLDWVIADDMNGDGVIDRKDDNLAIELAQMFLLFNWYSVDAPFDKYLKISAEDFDADGNPDTVRMHFHQGEGDPRDETIAYGASFYTNGDGTGEGEAINFDVNNNNKVDREDSDLVKAFARCFLKFGWFGK</sequence>
<dbReference type="RefSeq" id="WP_095037732.1">
    <property type="nucleotide sequence ID" value="NZ_NQKQ01000023.1"/>
</dbReference>